<dbReference type="AlphaFoldDB" id="A0A4R7I345"/>
<dbReference type="InterPro" id="IPR016181">
    <property type="entry name" value="Acyl_CoA_acyltransferase"/>
</dbReference>
<name>A0A4R7I345_9ACTN</name>
<dbReference type="Gene3D" id="3.40.630.30">
    <property type="match status" value="1"/>
</dbReference>
<evidence type="ECO:0000259" key="1">
    <source>
        <dbReference type="PROSITE" id="PS51186"/>
    </source>
</evidence>
<dbReference type="InterPro" id="IPR000182">
    <property type="entry name" value="GNAT_dom"/>
</dbReference>
<dbReference type="Proteomes" id="UP000294558">
    <property type="component" value="Unassembled WGS sequence"/>
</dbReference>
<keyword evidence="2" id="KW-0808">Transferase</keyword>
<comment type="caution">
    <text evidence="2">The sequence shown here is derived from an EMBL/GenBank/DDBJ whole genome shotgun (WGS) entry which is preliminary data.</text>
</comment>
<dbReference type="CDD" id="cd04301">
    <property type="entry name" value="NAT_SF"/>
    <property type="match status" value="1"/>
</dbReference>
<evidence type="ECO:0000313" key="3">
    <source>
        <dbReference type="Proteomes" id="UP000294558"/>
    </source>
</evidence>
<dbReference type="Pfam" id="PF00583">
    <property type="entry name" value="Acetyltransf_1"/>
    <property type="match status" value="1"/>
</dbReference>
<feature type="domain" description="N-acetyltransferase" evidence="1">
    <location>
        <begin position="15"/>
        <end position="159"/>
    </location>
</feature>
<organism evidence="2 3">
    <name type="scientific">Ilumatobacter fluminis</name>
    <dbReference type="NCBI Taxonomy" id="467091"/>
    <lineage>
        <taxon>Bacteria</taxon>
        <taxon>Bacillati</taxon>
        <taxon>Actinomycetota</taxon>
        <taxon>Acidimicrobiia</taxon>
        <taxon>Acidimicrobiales</taxon>
        <taxon>Ilumatobacteraceae</taxon>
        <taxon>Ilumatobacter</taxon>
    </lineage>
</organism>
<dbReference type="EMBL" id="SOAU01000001">
    <property type="protein sequence ID" value="TDT17650.1"/>
    <property type="molecule type" value="Genomic_DNA"/>
</dbReference>
<dbReference type="OrthoDB" id="3190820at2"/>
<dbReference type="GO" id="GO:0016747">
    <property type="term" value="F:acyltransferase activity, transferring groups other than amino-acyl groups"/>
    <property type="evidence" value="ECO:0007669"/>
    <property type="project" value="InterPro"/>
</dbReference>
<dbReference type="PROSITE" id="PS51186">
    <property type="entry name" value="GNAT"/>
    <property type="match status" value="1"/>
</dbReference>
<reference evidence="2 3" key="1">
    <citation type="submission" date="2019-03" db="EMBL/GenBank/DDBJ databases">
        <title>Sequencing the genomes of 1000 actinobacteria strains.</title>
        <authorList>
            <person name="Klenk H.-P."/>
        </authorList>
    </citation>
    <scope>NUCLEOTIDE SEQUENCE [LARGE SCALE GENOMIC DNA]</scope>
    <source>
        <strain evidence="2 3">DSM 18936</strain>
    </source>
</reference>
<accession>A0A4R7I345</accession>
<keyword evidence="3" id="KW-1185">Reference proteome</keyword>
<dbReference type="SUPFAM" id="SSF55729">
    <property type="entry name" value="Acyl-CoA N-acyltransferases (Nat)"/>
    <property type="match status" value="1"/>
</dbReference>
<proteinExistence type="predicted"/>
<sequence length="165" mass="18154">MIVGMHNEDTDTVEALIVAADHPSLAGDIDEFLTRLQVERRYFGPTASSRPKPTRALLASLRQRGGFRMAVFVEAQVVGLARIDGAGELFLAVAPEYRNEGLGTELGRAMVERARQLHYTRLVMRSSHRSGAIRRVGDELGCMVVDGHHGRTEFILDLLPSEVSA</sequence>
<protein>
    <submittedName>
        <fullName evidence="2">Acetyltransferase (GNAT) family protein</fullName>
    </submittedName>
</protein>
<gene>
    <name evidence="2" type="ORF">BDK89_3261</name>
</gene>
<evidence type="ECO:0000313" key="2">
    <source>
        <dbReference type="EMBL" id="TDT17650.1"/>
    </source>
</evidence>